<feature type="domain" description="B box-type" evidence="9">
    <location>
        <begin position="158"/>
        <end position="198"/>
    </location>
</feature>
<dbReference type="Pfam" id="PF13445">
    <property type="entry name" value="zf-RING_UBOX"/>
    <property type="match status" value="1"/>
</dbReference>
<keyword evidence="12" id="KW-1185">Reference proteome</keyword>
<dbReference type="Proteomes" id="UP000314294">
    <property type="component" value="Unassembled WGS sequence"/>
</dbReference>
<dbReference type="InterPro" id="IPR050143">
    <property type="entry name" value="TRIM/RBCC"/>
</dbReference>
<dbReference type="Pfam" id="PF25600">
    <property type="entry name" value="TRIM_CC"/>
    <property type="match status" value="1"/>
</dbReference>
<dbReference type="CDD" id="cd19769">
    <property type="entry name" value="Bbox2_TRIM16-like"/>
    <property type="match status" value="1"/>
</dbReference>
<dbReference type="InterPro" id="IPR027370">
    <property type="entry name" value="Znf-RING_euk"/>
</dbReference>
<keyword evidence="1" id="KW-0479">Metal-binding</keyword>
<name>A0A4Z2FD06_9TELE</name>
<dbReference type="InterPro" id="IPR003879">
    <property type="entry name" value="Butyrophylin_SPRY"/>
</dbReference>
<dbReference type="PRINTS" id="PR01407">
    <property type="entry name" value="BUTYPHLNCDUF"/>
</dbReference>
<feature type="region of interest" description="Disordered" evidence="6">
    <location>
        <begin position="79"/>
        <end position="109"/>
    </location>
</feature>
<evidence type="ECO:0000256" key="3">
    <source>
        <dbReference type="ARBA" id="ARBA00022833"/>
    </source>
</evidence>
<protein>
    <submittedName>
        <fullName evidence="11">Zinc finger protein RFP</fullName>
    </submittedName>
</protein>
<gene>
    <name evidence="11" type="primary">Trim27_0</name>
    <name evidence="11" type="ORF">EYF80_051170</name>
</gene>
<dbReference type="SUPFAM" id="SSF57850">
    <property type="entry name" value="RING/U-box"/>
    <property type="match status" value="1"/>
</dbReference>
<evidence type="ECO:0000259" key="8">
    <source>
        <dbReference type="PROSITE" id="PS50089"/>
    </source>
</evidence>
<evidence type="ECO:0000259" key="9">
    <source>
        <dbReference type="PROSITE" id="PS50119"/>
    </source>
</evidence>
<dbReference type="SMART" id="SM00336">
    <property type="entry name" value="BBOX"/>
    <property type="match status" value="1"/>
</dbReference>
<keyword evidence="5" id="KW-0175">Coiled coil</keyword>
<evidence type="ECO:0000256" key="6">
    <source>
        <dbReference type="SAM" id="MobiDB-lite"/>
    </source>
</evidence>
<dbReference type="SMART" id="SM00449">
    <property type="entry name" value="SPRY"/>
    <property type="match status" value="1"/>
</dbReference>
<dbReference type="PANTHER" id="PTHR24103">
    <property type="entry name" value="E3 UBIQUITIN-PROTEIN LIGASE TRIM"/>
    <property type="match status" value="1"/>
</dbReference>
<dbReference type="Gene3D" id="2.60.120.920">
    <property type="match status" value="1"/>
</dbReference>
<dbReference type="Gene3D" id="3.30.160.60">
    <property type="entry name" value="Classic Zinc Finger"/>
    <property type="match status" value="1"/>
</dbReference>
<evidence type="ECO:0000313" key="11">
    <source>
        <dbReference type="EMBL" id="TNN38653.1"/>
    </source>
</evidence>
<dbReference type="PROSITE" id="PS00518">
    <property type="entry name" value="ZF_RING_1"/>
    <property type="match status" value="1"/>
</dbReference>
<dbReference type="AlphaFoldDB" id="A0A4Z2FD06"/>
<dbReference type="Gene3D" id="3.30.40.10">
    <property type="entry name" value="Zinc/RING finger domain, C3HC4 (zinc finger)"/>
    <property type="match status" value="1"/>
</dbReference>
<keyword evidence="7" id="KW-0472">Membrane</keyword>
<comment type="caution">
    <text evidence="11">The sequence shown here is derived from an EMBL/GenBank/DDBJ whole genome shotgun (WGS) entry which is preliminary data.</text>
</comment>
<dbReference type="InterPro" id="IPR017907">
    <property type="entry name" value="Znf_RING_CS"/>
</dbReference>
<dbReference type="EMBL" id="SRLO01001352">
    <property type="protein sequence ID" value="TNN38653.1"/>
    <property type="molecule type" value="Genomic_DNA"/>
</dbReference>
<dbReference type="SMART" id="SM00589">
    <property type="entry name" value="PRY"/>
    <property type="match status" value="1"/>
</dbReference>
<dbReference type="InterPro" id="IPR013320">
    <property type="entry name" value="ConA-like_dom_sf"/>
</dbReference>
<evidence type="ECO:0000256" key="4">
    <source>
        <dbReference type="PROSITE-ProRule" id="PRU00024"/>
    </source>
</evidence>
<dbReference type="SUPFAM" id="SSF57845">
    <property type="entry name" value="B-box zinc-binding domain"/>
    <property type="match status" value="1"/>
</dbReference>
<dbReference type="SUPFAM" id="SSF49899">
    <property type="entry name" value="Concanavalin A-like lectins/glucanases"/>
    <property type="match status" value="1"/>
</dbReference>
<dbReference type="PROSITE" id="PS50188">
    <property type="entry name" value="B302_SPRY"/>
    <property type="match status" value="1"/>
</dbReference>
<dbReference type="Pfam" id="PF00643">
    <property type="entry name" value="zf-B_box"/>
    <property type="match status" value="1"/>
</dbReference>
<organism evidence="11 12">
    <name type="scientific">Liparis tanakae</name>
    <name type="common">Tanaka's snailfish</name>
    <dbReference type="NCBI Taxonomy" id="230148"/>
    <lineage>
        <taxon>Eukaryota</taxon>
        <taxon>Metazoa</taxon>
        <taxon>Chordata</taxon>
        <taxon>Craniata</taxon>
        <taxon>Vertebrata</taxon>
        <taxon>Euteleostomi</taxon>
        <taxon>Actinopterygii</taxon>
        <taxon>Neopterygii</taxon>
        <taxon>Teleostei</taxon>
        <taxon>Neoteleostei</taxon>
        <taxon>Acanthomorphata</taxon>
        <taxon>Eupercaria</taxon>
        <taxon>Perciformes</taxon>
        <taxon>Cottioidei</taxon>
        <taxon>Cottales</taxon>
        <taxon>Liparidae</taxon>
        <taxon>Liparis</taxon>
    </lineage>
</organism>
<dbReference type="PROSITE" id="PS50089">
    <property type="entry name" value="ZF_RING_2"/>
    <property type="match status" value="1"/>
</dbReference>
<reference evidence="11 12" key="1">
    <citation type="submission" date="2019-03" db="EMBL/GenBank/DDBJ databases">
        <title>First draft genome of Liparis tanakae, snailfish: a comprehensive survey of snailfish specific genes.</title>
        <authorList>
            <person name="Kim W."/>
            <person name="Song I."/>
            <person name="Jeong J.-H."/>
            <person name="Kim D."/>
            <person name="Kim S."/>
            <person name="Ryu S."/>
            <person name="Song J.Y."/>
            <person name="Lee S.K."/>
        </authorList>
    </citation>
    <scope>NUCLEOTIDE SEQUENCE [LARGE SCALE GENOMIC DNA]</scope>
    <source>
        <tissue evidence="11">Muscle</tissue>
    </source>
</reference>
<dbReference type="InterPro" id="IPR001870">
    <property type="entry name" value="B30.2/SPRY"/>
</dbReference>
<dbReference type="OrthoDB" id="6270329at2759"/>
<sequence length="552" mass="62754">MSAANYLPTEEQLGCCICLEVFNDPVTIPCGHNFCKMCIKQHLNSNSQRQCPTCNERVDSKCKFGVNLLISEMTLQHRRSAGEKDGKSSGQPVAKPREVSCDVPPESRPTPSVWPFLRFLFVVALLLYLTVYLVVIEHLHRMGPGQKAHQLCDAVEKAAGGVCPKHGRPLELYCKDEQMLICQSCADSSHRLHDIVPLREEYEEKIKDLQGRQAVIQQNIQEREIKIQEVQHSVSLSAEATNRQLADGVQVFTALKKTVDKNQAMVFKIISAKHQAIVNQAEGFIEGLEQEIHELTERRAEVEQLSRVENHLHFLQSFPFFNTAPLAGDLPDVRISPVSYEGDLRTTVEAAMFQLRETAVREMSEPEEGEPWRSRGNAVDVTLDPNTAHPNLIVSDDEKQVDYSDVWNEVSDDPKRFDNTVCVLGKQSFFFTRFYYDVQVSGKTPWVLGVVKQSIQRKGVVHQNPENGFWSLFHLRGGHYIQLIGRPEKLTETEEPHRVRVFVDYLEGRVSFYNVDSASLIHSFTGYSFTERLLPFFCLLHKDSVLRILTSD</sequence>
<feature type="domain" description="RING-type" evidence="8">
    <location>
        <begin position="15"/>
        <end position="55"/>
    </location>
</feature>
<dbReference type="InterPro" id="IPR000315">
    <property type="entry name" value="Znf_B-box"/>
</dbReference>
<keyword evidence="2 4" id="KW-0863">Zinc-finger</keyword>
<evidence type="ECO:0000256" key="2">
    <source>
        <dbReference type="ARBA" id="ARBA00022771"/>
    </source>
</evidence>
<dbReference type="InterPro" id="IPR043136">
    <property type="entry name" value="B30.2/SPRY_sf"/>
</dbReference>
<evidence type="ECO:0000259" key="10">
    <source>
        <dbReference type="PROSITE" id="PS50188"/>
    </source>
</evidence>
<dbReference type="GO" id="GO:0008270">
    <property type="term" value="F:zinc ion binding"/>
    <property type="evidence" value="ECO:0007669"/>
    <property type="project" value="UniProtKB-KW"/>
</dbReference>
<evidence type="ECO:0000256" key="7">
    <source>
        <dbReference type="SAM" id="Phobius"/>
    </source>
</evidence>
<dbReference type="Pfam" id="PF13765">
    <property type="entry name" value="PRY"/>
    <property type="match status" value="1"/>
</dbReference>
<keyword evidence="7" id="KW-0812">Transmembrane</keyword>
<dbReference type="InterPro" id="IPR058030">
    <property type="entry name" value="TRIM8/14/16/25/29/45/65_CC"/>
</dbReference>
<dbReference type="FunFam" id="2.60.120.920:FF:000004">
    <property type="entry name" value="Butyrophilin subfamily 1 member A1"/>
    <property type="match status" value="1"/>
</dbReference>
<proteinExistence type="predicted"/>
<dbReference type="InterPro" id="IPR006574">
    <property type="entry name" value="PRY"/>
</dbReference>
<evidence type="ECO:0000256" key="5">
    <source>
        <dbReference type="SAM" id="Coils"/>
    </source>
</evidence>
<dbReference type="PROSITE" id="PS50119">
    <property type="entry name" value="ZF_BBOX"/>
    <property type="match status" value="1"/>
</dbReference>
<feature type="domain" description="B30.2/SPRY" evidence="10">
    <location>
        <begin position="361"/>
        <end position="552"/>
    </location>
</feature>
<keyword evidence="3" id="KW-0862">Zinc</keyword>
<dbReference type="InterPro" id="IPR003877">
    <property type="entry name" value="SPRY_dom"/>
</dbReference>
<keyword evidence="7" id="KW-1133">Transmembrane helix</keyword>
<evidence type="ECO:0000313" key="12">
    <source>
        <dbReference type="Proteomes" id="UP000314294"/>
    </source>
</evidence>
<evidence type="ECO:0000256" key="1">
    <source>
        <dbReference type="ARBA" id="ARBA00022723"/>
    </source>
</evidence>
<feature type="coiled-coil region" evidence="5">
    <location>
        <begin position="278"/>
        <end position="305"/>
    </location>
</feature>
<feature type="transmembrane region" description="Helical" evidence="7">
    <location>
        <begin position="116"/>
        <end position="136"/>
    </location>
</feature>
<dbReference type="CDD" id="cd13733">
    <property type="entry name" value="SPRY_PRY_C-I_1"/>
    <property type="match status" value="1"/>
</dbReference>
<dbReference type="SMART" id="SM00184">
    <property type="entry name" value="RING"/>
    <property type="match status" value="1"/>
</dbReference>
<dbReference type="InterPro" id="IPR013083">
    <property type="entry name" value="Znf_RING/FYVE/PHD"/>
</dbReference>
<dbReference type="Pfam" id="PF00622">
    <property type="entry name" value="SPRY"/>
    <property type="match status" value="1"/>
</dbReference>
<accession>A0A4Z2FD06</accession>
<dbReference type="InterPro" id="IPR001841">
    <property type="entry name" value="Znf_RING"/>
</dbReference>